<keyword evidence="2" id="KW-1133">Transmembrane helix</keyword>
<keyword evidence="1" id="KW-1003">Cell membrane</keyword>
<comment type="subcellular location">
    <subcellularLocation>
        <location evidence="1">Cell membrane</location>
        <topology evidence="1">Multi-pass membrane protein</topology>
    </subcellularLocation>
</comment>
<dbReference type="RefSeq" id="WP_066971666.1">
    <property type="nucleotide sequence ID" value="NZ_LWMT01000117.1"/>
</dbReference>
<organism evidence="3 4">
    <name type="scientific">Methanobrevibacter filiformis</name>
    <dbReference type="NCBI Taxonomy" id="55758"/>
    <lineage>
        <taxon>Archaea</taxon>
        <taxon>Methanobacteriati</taxon>
        <taxon>Methanobacteriota</taxon>
        <taxon>Methanomada group</taxon>
        <taxon>Methanobacteria</taxon>
        <taxon>Methanobacteriales</taxon>
        <taxon>Methanobacteriaceae</taxon>
        <taxon>Methanobrevibacter</taxon>
    </lineage>
</organism>
<dbReference type="Proteomes" id="UP000077066">
    <property type="component" value="Unassembled WGS sequence"/>
</dbReference>
<dbReference type="PIRSF" id="PIRSF016661">
    <property type="entry name" value="BioY"/>
    <property type="match status" value="1"/>
</dbReference>
<dbReference type="AlphaFoldDB" id="A0A166CWF1"/>
<protein>
    <submittedName>
        <fullName evidence="3">Biotin transporter BioY</fullName>
    </submittedName>
</protein>
<evidence type="ECO:0000256" key="1">
    <source>
        <dbReference type="PIRNR" id="PIRNR016661"/>
    </source>
</evidence>
<accession>A0A166CWF1</accession>
<feature type="transmembrane region" description="Helical" evidence="2">
    <location>
        <begin position="136"/>
        <end position="160"/>
    </location>
</feature>
<feature type="transmembrane region" description="Helical" evidence="2">
    <location>
        <begin position="79"/>
        <end position="101"/>
    </location>
</feature>
<keyword evidence="4" id="KW-1185">Reference proteome</keyword>
<feature type="transmembrane region" description="Helical" evidence="2">
    <location>
        <begin position="52"/>
        <end position="70"/>
    </location>
</feature>
<comment type="similarity">
    <text evidence="1">Belongs to the BioY family.</text>
</comment>
<evidence type="ECO:0000313" key="4">
    <source>
        <dbReference type="Proteomes" id="UP000077066"/>
    </source>
</evidence>
<dbReference type="PANTHER" id="PTHR34295">
    <property type="entry name" value="BIOTIN TRANSPORTER BIOY"/>
    <property type="match status" value="1"/>
</dbReference>
<evidence type="ECO:0000256" key="2">
    <source>
        <dbReference type="SAM" id="Phobius"/>
    </source>
</evidence>
<evidence type="ECO:0000313" key="3">
    <source>
        <dbReference type="EMBL" id="KZX14934.1"/>
    </source>
</evidence>
<comment type="caution">
    <text evidence="3">The sequence shown here is derived from an EMBL/GenBank/DDBJ whole genome shotgun (WGS) entry which is preliminary data.</text>
</comment>
<dbReference type="InterPro" id="IPR003784">
    <property type="entry name" value="BioY"/>
</dbReference>
<dbReference type="PATRIC" id="fig|55758.3.peg.846"/>
<dbReference type="Pfam" id="PF02632">
    <property type="entry name" value="BioY"/>
    <property type="match status" value="1"/>
</dbReference>
<feature type="transmembrane region" description="Helical" evidence="2">
    <location>
        <begin position="107"/>
        <end position="124"/>
    </location>
</feature>
<keyword evidence="2" id="KW-0812">Transmembrane</keyword>
<reference evidence="3 4" key="1">
    <citation type="submission" date="2016-04" db="EMBL/GenBank/DDBJ databases">
        <title>Genome sequence of Methanobrevibacter filiformis DSM 11501.</title>
        <authorList>
            <person name="Poehlein A."/>
            <person name="Seedorf H."/>
            <person name="Daniel R."/>
        </authorList>
    </citation>
    <scope>NUCLEOTIDE SEQUENCE [LARGE SCALE GENOMIC DNA]</scope>
    <source>
        <strain evidence="3 4">DSM 11501</strain>
    </source>
</reference>
<dbReference type="PANTHER" id="PTHR34295:SF1">
    <property type="entry name" value="BIOTIN TRANSPORTER BIOY"/>
    <property type="match status" value="1"/>
</dbReference>
<sequence length="205" mass="22436">MNINLDTYYTKRKNVFDRIHNSNNIEKTAMVVLMACLTGIMAQIIIPLPWSPVPITGQTFAVLVSGLILGKKLGPLSQILYFVLGIIGINWFGGATGGLEIAFGSNFGYFIGFIFASMFIGYLTEKYAKSRKLRNIIPLMVIANFICIYVPGLIILAIWFNVTQGAYPDIISLLVMGLIPFIIGDIVKIIGASAISKALLPKTVN</sequence>
<dbReference type="GO" id="GO:0005886">
    <property type="term" value="C:plasma membrane"/>
    <property type="evidence" value="ECO:0007669"/>
    <property type="project" value="UniProtKB-SubCell"/>
</dbReference>
<gene>
    <name evidence="3" type="primary">bioY</name>
    <name evidence="3" type="ORF">MBFIL_07560</name>
</gene>
<name>A0A166CWF1_9EURY</name>
<feature type="transmembrane region" description="Helical" evidence="2">
    <location>
        <begin position="166"/>
        <end position="187"/>
    </location>
</feature>
<feature type="transmembrane region" description="Helical" evidence="2">
    <location>
        <begin position="28"/>
        <end position="46"/>
    </location>
</feature>
<keyword evidence="1" id="KW-0813">Transport</keyword>
<dbReference type="Gene3D" id="1.10.1760.20">
    <property type="match status" value="1"/>
</dbReference>
<dbReference type="GO" id="GO:0015225">
    <property type="term" value="F:biotin transmembrane transporter activity"/>
    <property type="evidence" value="ECO:0007669"/>
    <property type="project" value="UniProtKB-UniRule"/>
</dbReference>
<dbReference type="STRING" id="55758.MBFIL_07560"/>
<dbReference type="EMBL" id="LWMT01000117">
    <property type="protein sequence ID" value="KZX14934.1"/>
    <property type="molecule type" value="Genomic_DNA"/>
</dbReference>
<keyword evidence="1 2" id="KW-0472">Membrane</keyword>
<proteinExistence type="inferred from homology"/>